<organism evidence="6">
    <name type="scientific">Arabidopsis lyrata subsp. lyrata</name>
    <name type="common">Lyre-leaved rock-cress</name>
    <dbReference type="NCBI Taxonomy" id="81972"/>
    <lineage>
        <taxon>Eukaryota</taxon>
        <taxon>Viridiplantae</taxon>
        <taxon>Streptophyta</taxon>
        <taxon>Embryophyta</taxon>
        <taxon>Tracheophyta</taxon>
        <taxon>Spermatophyta</taxon>
        <taxon>Magnoliopsida</taxon>
        <taxon>eudicotyledons</taxon>
        <taxon>Gunneridae</taxon>
        <taxon>Pentapetalae</taxon>
        <taxon>rosids</taxon>
        <taxon>malvids</taxon>
        <taxon>Brassicales</taxon>
        <taxon>Brassicaceae</taxon>
        <taxon>Camelineae</taxon>
        <taxon>Arabidopsis</taxon>
    </lineage>
</organism>
<protein>
    <submittedName>
        <fullName evidence="5">Uncharacterized protein</fullName>
    </submittedName>
</protein>
<dbReference type="GO" id="GO:1990904">
    <property type="term" value="C:ribonucleoprotein complex"/>
    <property type="evidence" value="ECO:0007669"/>
    <property type="project" value="UniProtKB-KW"/>
</dbReference>
<evidence type="ECO:0000256" key="1">
    <source>
        <dbReference type="ARBA" id="ARBA00007803"/>
    </source>
</evidence>
<dbReference type="InterPro" id="IPR038464">
    <property type="entry name" value="Ribosomal_eL38_sf"/>
</dbReference>
<dbReference type="Pfam" id="PF01781">
    <property type="entry name" value="Ribosomal_L38e"/>
    <property type="match status" value="1"/>
</dbReference>
<comment type="similarity">
    <text evidence="1 4">Belongs to the eukaryotic ribosomal protein eL38 family.</text>
</comment>
<dbReference type="GO" id="GO:0006412">
    <property type="term" value="P:translation"/>
    <property type="evidence" value="ECO:0007669"/>
    <property type="project" value="InterPro"/>
</dbReference>
<dbReference type="HOGENOM" id="CLU_2112203_0_0_1"/>
<accession>D7KYQ6</accession>
<dbReference type="Gene3D" id="3.30.720.90">
    <property type="match status" value="1"/>
</dbReference>
<evidence type="ECO:0000256" key="2">
    <source>
        <dbReference type="ARBA" id="ARBA00022980"/>
    </source>
</evidence>
<evidence type="ECO:0000256" key="3">
    <source>
        <dbReference type="ARBA" id="ARBA00023274"/>
    </source>
</evidence>
<dbReference type="Gramene" id="scaffold_200852.1">
    <property type="protein sequence ID" value="scaffold_200852.1"/>
    <property type="gene ID" value="scaffold_200852.1"/>
</dbReference>
<proteinExistence type="inferred from homology"/>
<evidence type="ECO:0000313" key="6">
    <source>
        <dbReference type="Proteomes" id="UP000008694"/>
    </source>
</evidence>
<sequence>MAGFHLYLVLRFSLHAESRIVSLQSASLTNSPKPEVPSSSCRKWDKDESATFFEKPKKHLDEHMTCFKTTMNKPKQIHEIKDLLPTARRRDARSVTMMRSKWNYLMELRFELFWI</sequence>
<name>D7KYQ6_ARALL</name>
<keyword evidence="2 4" id="KW-0689">Ribosomal protein</keyword>
<dbReference type="InterPro" id="IPR002675">
    <property type="entry name" value="Ribosomal_eL38"/>
</dbReference>
<dbReference type="AlphaFoldDB" id="D7KYQ6"/>
<gene>
    <name evidence="5" type="ORF">ARALYDRAFT_893778</name>
</gene>
<dbReference type="GO" id="GO:0005840">
    <property type="term" value="C:ribosome"/>
    <property type="evidence" value="ECO:0007669"/>
    <property type="project" value="UniProtKB-KW"/>
</dbReference>
<reference evidence="6" key="1">
    <citation type="journal article" date="2011" name="Nat. Genet.">
        <title>The Arabidopsis lyrata genome sequence and the basis of rapid genome size change.</title>
        <authorList>
            <person name="Hu T.T."/>
            <person name="Pattyn P."/>
            <person name="Bakker E.G."/>
            <person name="Cao J."/>
            <person name="Cheng J.-F."/>
            <person name="Clark R.M."/>
            <person name="Fahlgren N."/>
            <person name="Fawcett J.A."/>
            <person name="Grimwood J."/>
            <person name="Gundlach H."/>
            <person name="Haberer G."/>
            <person name="Hollister J.D."/>
            <person name="Ossowski S."/>
            <person name="Ottilar R.P."/>
            <person name="Salamov A.A."/>
            <person name="Schneeberger K."/>
            <person name="Spannagl M."/>
            <person name="Wang X."/>
            <person name="Yang L."/>
            <person name="Nasrallah M.E."/>
            <person name="Bergelson J."/>
            <person name="Carrington J.C."/>
            <person name="Gaut B.S."/>
            <person name="Schmutz J."/>
            <person name="Mayer K.F.X."/>
            <person name="Van de Peer Y."/>
            <person name="Grigoriev I.V."/>
            <person name="Nordborg M."/>
            <person name="Weigel D."/>
            <person name="Guo Y.-L."/>
        </authorList>
    </citation>
    <scope>NUCLEOTIDE SEQUENCE [LARGE SCALE GENOMIC DNA]</scope>
    <source>
        <strain evidence="6">cv. MN47</strain>
    </source>
</reference>
<dbReference type="Proteomes" id="UP000008694">
    <property type="component" value="Unassembled WGS sequence"/>
</dbReference>
<evidence type="ECO:0000256" key="4">
    <source>
        <dbReference type="RuleBase" id="RU003445"/>
    </source>
</evidence>
<keyword evidence="3 4" id="KW-0687">Ribonucleoprotein</keyword>
<keyword evidence="6" id="KW-1185">Reference proteome</keyword>
<dbReference type="EMBL" id="GL348714">
    <property type="protein sequence ID" value="EFH63014.1"/>
    <property type="molecule type" value="Genomic_DNA"/>
</dbReference>
<evidence type="ECO:0000313" key="5">
    <source>
        <dbReference type="EMBL" id="EFH63014.1"/>
    </source>
</evidence>
<dbReference type="GO" id="GO:0003735">
    <property type="term" value="F:structural constituent of ribosome"/>
    <property type="evidence" value="ECO:0007669"/>
    <property type="project" value="InterPro"/>
</dbReference>